<accession>A0AAW2CBJ9</accession>
<comment type="caution">
    <text evidence="1">The sequence shown here is derived from an EMBL/GenBank/DDBJ whole genome shotgun (WGS) entry which is preliminary data.</text>
</comment>
<keyword evidence="2" id="KW-1185">Reference proteome</keyword>
<organism evidence="1 2">
    <name type="scientific">Lithocarpus litseifolius</name>
    <dbReference type="NCBI Taxonomy" id="425828"/>
    <lineage>
        <taxon>Eukaryota</taxon>
        <taxon>Viridiplantae</taxon>
        <taxon>Streptophyta</taxon>
        <taxon>Embryophyta</taxon>
        <taxon>Tracheophyta</taxon>
        <taxon>Spermatophyta</taxon>
        <taxon>Magnoliopsida</taxon>
        <taxon>eudicotyledons</taxon>
        <taxon>Gunneridae</taxon>
        <taxon>Pentapetalae</taxon>
        <taxon>rosids</taxon>
        <taxon>fabids</taxon>
        <taxon>Fagales</taxon>
        <taxon>Fagaceae</taxon>
        <taxon>Lithocarpus</taxon>
    </lineage>
</organism>
<proteinExistence type="predicted"/>
<gene>
    <name evidence="1" type="ORF">SO802_024756</name>
</gene>
<dbReference type="Proteomes" id="UP001459277">
    <property type="component" value="Unassembled WGS sequence"/>
</dbReference>
<dbReference type="EMBL" id="JAZDWU010000008">
    <property type="protein sequence ID" value="KAK9995053.1"/>
    <property type="molecule type" value="Genomic_DNA"/>
</dbReference>
<reference evidence="1 2" key="1">
    <citation type="submission" date="2024-01" db="EMBL/GenBank/DDBJ databases">
        <title>A telomere-to-telomere, gap-free genome of sweet tea (Lithocarpus litseifolius).</title>
        <authorList>
            <person name="Zhou J."/>
        </authorList>
    </citation>
    <scope>NUCLEOTIDE SEQUENCE [LARGE SCALE GENOMIC DNA]</scope>
    <source>
        <strain evidence="1">Zhou-2022a</strain>
        <tissue evidence="1">Leaf</tissue>
    </source>
</reference>
<name>A0AAW2CBJ9_9ROSI</name>
<evidence type="ECO:0000313" key="1">
    <source>
        <dbReference type="EMBL" id="KAK9995053.1"/>
    </source>
</evidence>
<sequence length="123" mass="14071">MRSHCNSDSEESSEYEECGLESSASDLKGWMARELYSPEVAAQILALPVLSCGVTDRLMWPHTTQIWYTQAYDKQHVDQSNCRRVPRRSGFSRLVLVSGRLEKKEVPWQLALLIEDLKNKEVG</sequence>
<evidence type="ECO:0000313" key="2">
    <source>
        <dbReference type="Proteomes" id="UP001459277"/>
    </source>
</evidence>
<protein>
    <submittedName>
        <fullName evidence="1">Uncharacterized protein</fullName>
    </submittedName>
</protein>
<dbReference type="AlphaFoldDB" id="A0AAW2CBJ9"/>